<protein>
    <submittedName>
        <fullName evidence="2">Branched-chain amino acid transport</fullName>
    </submittedName>
</protein>
<name>A0A0N0VMP5_9HYPH</name>
<evidence type="ECO:0000256" key="1">
    <source>
        <dbReference type="SAM" id="Phobius"/>
    </source>
</evidence>
<dbReference type="InterPro" id="IPR008407">
    <property type="entry name" value="Brnchd-chn_aa_trnsp_AzlD"/>
</dbReference>
<comment type="caution">
    <text evidence="2">The sequence shown here is derived from an EMBL/GenBank/DDBJ whole genome shotgun (WGS) entry which is preliminary data.</text>
</comment>
<dbReference type="Pfam" id="PF05437">
    <property type="entry name" value="AzlD"/>
    <property type="match status" value="1"/>
</dbReference>
<accession>A0A0N0VMP5</accession>
<dbReference type="Proteomes" id="UP000038011">
    <property type="component" value="Unassembled WGS sequence"/>
</dbReference>
<gene>
    <name evidence="2" type="ORF">SU32_00875</name>
</gene>
<proteinExistence type="predicted"/>
<dbReference type="RefSeq" id="WP_053997423.1">
    <property type="nucleotide sequence ID" value="NZ_JXMU01000001.1"/>
</dbReference>
<keyword evidence="1" id="KW-1133">Transmembrane helix</keyword>
<dbReference type="PATRIC" id="fig|1514904.3.peg.179"/>
<feature type="transmembrane region" description="Helical" evidence="1">
    <location>
        <begin position="67"/>
        <end position="97"/>
    </location>
</feature>
<dbReference type="AlphaFoldDB" id="A0A0N0VMP5"/>
<feature type="transmembrane region" description="Helical" evidence="1">
    <location>
        <begin position="6"/>
        <end position="26"/>
    </location>
</feature>
<keyword evidence="1" id="KW-0472">Membrane</keyword>
<dbReference type="STRING" id="1514904.SU32_00875"/>
<feature type="transmembrane region" description="Helical" evidence="1">
    <location>
        <begin position="38"/>
        <end position="61"/>
    </location>
</feature>
<keyword evidence="1" id="KW-0812">Transmembrane</keyword>
<sequence length="98" mass="10331">MSTTIWIILAGALATYLTRIGGHVVLSRFEKIHPRVDAGLRAVPAAVLTAIVAPYAAFFGVAETLTLAIVAVLALFLPALPVFALGWACILGLRYLIG</sequence>
<dbReference type="EMBL" id="JXMU01000001">
    <property type="protein sequence ID" value="KPB02858.1"/>
    <property type="molecule type" value="Genomic_DNA"/>
</dbReference>
<organism evidence="2 3">
    <name type="scientific">Ahrensia marina</name>
    <dbReference type="NCBI Taxonomy" id="1514904"/>
    <lineage>
        <taxon>Bacteria</taxon>
        <taxon>Pseudomonadati</taxon>
        <taxon>Pseudomonadota</taxon>
        <taxon>Alphaproteobacteria</taxon>
        <taxon>Hyphomicrobiales</taxon>
        <taxon>Ahrensiaceae</taxon>
        <taxon>Ahrensia</taxon>
    </lineage>
</organism>
<dbReference type="OrthoDB" id="7875746at2"/>
<keyword evidence="3" id="KW-1185">Reference proteome</keyword>
<evidence type="ECO:0000313" key="2">
    <source>
        <dbReference type="EMBL" id="KPB02858.1"/>
    </source>
</evidence>
<evidence type="ECO:0000313" key="3">
    <source>
        <dbReference type="Proteomes" id="UP000038011"/>
    </source>
</evidence>
<reference evidence="2 3" key="1">
    <citation type="submission" date="2015-01" db="EMBL/GenBank/DDBJ databases">
        <title>Ahrensia donghaiensis sp. nov., a novel dimethylsulphoniopropionate-cleavage bacterium isolated from seawater and emended descriptions of the genus Ahrensia and Ahrensia kielensis.</title>
        <authorList>
            <person name="Liu J."/>
        </authorList>
    </citation>
    <scope>NUCLEOTIDE SEQUENCE [LARGE SCALE GENOMIC DNA]</scope>
    <source>
        <strain evidence="2 3">LZD062</strain>
    </source>
</reference>